<accession>A0A2G5C7V6</accession>
<dbReference type="EMBL" id="KZ305096">
    <property type="protein sequence ID" value="PIA27359.1"/>
    <property type="molecule type" value="Genomic_DNA"/>
</dbReference>
<dbReference type="Proteomes" id="UP000230069">
    <property type="component" value="Unassembled WGS sequence"/>
</dbReference>
<proteinExistence type="predicted"/>
<dbReference type="AlphaFoldDB" id="A0A2G5C7V6"/>
<gene>
    <name evidence="1" type="ORF">AQUCO_07900009v1</name>
</gene>
<name>A0A2G5C7V6_AQUCA</name>
<evidence type="ECO:0000313" key="1">
    <source>
        <dbReference type="EMBL" id="PIA27359.1"/>
    </source>
</evidence>
<dbReference type="InParanoid" id="A0A2G5C7V6"/>
<reference evidence="1 2" key="1">
    <citation type="submission" date="2017-09" db="EMBL/GenBank/DDBJ databases">
        <title>WGS assembly of Aquilegia coerulea Goldsmith.</title>
        <authorList>
            <person name="Hodges S."/>
            <person name="Kramer E."/>
            <person name="Nordborg M."/>
            <person name="Tomkins J."/>
            <person name="Borevitz J."/>
            <person name="Derieg N."/>
            <person name="Yan J."/>
            <person name="Mihaltcheva S."/>
            <person name="Hayes R.D."/>
            <person name="Rokhsar D."/>
        </authorList>
    </citation>
    <scope>NUCLEOTIDE SEQUENCE [LARGE SCALE GENOMIC DNA]</scope>
    <source>
        <strain evidence="2">cv. Goldsmith</strain>
    </source>
</reference>
<keyword evidence="2" id="KW-1185">Reference proteome</keyword>
<organism evidence="1 2">
    <name type="scientific">Aquilegia coerulea</name>
    <name type="common">Rocky mountain columbine</name>
    <dbReference type="NCBI Taxonomy" id="218851"/>
    <lineage>
        <taxon>Eukaryota</taxon>
        <taxon>Viridiplantae</taxon>
        <taxon>Streptophyta</taxon>
        <taxon>Embryophyta</taxon>
        <taxon>Tracheophyta</taxon>
        <taxon>Spermatophyta</taxon>
        <taxon>Magnoliopsida</taxon>
        <taxon>Ranunculales</taxon>
        <taxon>Ranunculaceae</taxon>
        <taxon>Thalictroideae</taxon>
        <taxon>Aquilegia</taxon>
    </lineage>
</organism>
<protein>
    <submittedName>
        <fullName evidence="1">Uncharacterized protein</fullName>
    </submittedName>
</protein>
<sequence>MSMLLTSYFHVIRRSSLFILSISYCHINTLLSSCSLHSIWFFCNCSKAIAGVHCVSNWSFGGRCFPSMVLLLQNDRCIVFSGNILSVPSSFGGFP</sequence>
<evidence type="ECO:0000313" key="2">
    <source>
        <dbReference type="Proteomes" id="UP000230069"/>
    </source>
</evidence>